<reference evidence="7" key="1">
    <citation type="journal article" date="2014" name="Int. J. Syst. Evol. Microbiol.">
        <title>Complete genome sequence of Corynebacterium casei LMG S-19264T (=DSM 44701T), isolated from a smear-ripened cheese.</title>
        <authorList>
            <consortium name="US DOE Joint Genome Institute (JGI-PGF)"/>
            <person name="Walter F."/>
            <person name="Albersmeier A."/>
            <person name="Kalinowski J."/>
            <person name="Ruckert C."/>
        </authorList>
    </citation>
    <scope>NUCLEOTIDE SEQUENCE</scope>
    <source>
        <strain evidence="7">CGMCC 4.7430</strain>
    </source>
</reference>
<dbReference type="InterPro" id="IPR004111">
    <property type="entry name" value="Repressor_TetR_C"/>
</dbReference>
<feature type="DNA-binding region" description="H-T-H motif" evidence="5">
    <location>
        <begin position="40"/>
        <end position="59"/>
    </location>
</feature>
<sequence length="239" mass="25924">MTAARAPLSRSAKGSRVVNREQIIEAATRLADEESIDALTIRRLAAEVGIGAMTLYSYFRNKEEILDGIADDVLGGLALPGGGAESEPREAMRALATALLAMMREHPSIVRLFTTRVTMSREAMRGALENALVYLQRSGLPGVTAVQAYGLVMHYTLGFASYQAPRSWGDPSHPEVEELRRQRVHFYSGLPLAEFPTMVSLADEMTSLPSDDQFMFGLDCLVDGFLHRLGPGATPGPAA</sequence>
<organism evidence="7 8">
    <name type="scientific">Nonomuraea glycinis</name>
    <dbReference type="NCBI Taxonomy" id="2047744"/>
    <lineage>
        <taxon>Bacteria</taxon>
        <taxon>Bacillati</taxon>
        <taxon>Actinomycetota</taxon>
        <taxon>Actinomycetes</taxon>
        <taxon>Streptosporangiales</taxon>
        <taxon>Streptosporangiaceae</taxon>
        <taxon>Nonomuraea</taxon>
    </lineage>
</organism>
<keyword evidence="1" id="KW-0678">Repressor</keyword>
<evidence type="ECO:0000256" key="2">
    <source>
        <dbReference type="ARBA" id="ARBA00023015"/>
    </source>
</evidence>
<dbReference type="InterPro" id="IPR050109">
    <property type="entry name" value="HTH-type_TetR-like_transc_reg"/>
</dbReference>
<dbReference type="PANTHER" id="PTHR30055">
    <property type="entry name" value="HTH-TYPE TRANSCRIPTIONAL REGULATOR RUTR"/>
    <property type="match status" value="1"/>
</dbReference>
<dbReference type="InterPro" id="IPR003012">
    <property type="entry name" value="Tet_transcr_reg_TetR"/>
</dbReference>
<gene>
    <name evidence="7" type="ORF">GCM10012278_64820</name>
</gene>
<dbReference type="PROSITE" id="PS50977">
    <property type="entry name" value="HTH_TETR_2"/>
    <property type="match status" value="1"/>
</dbReference>
<evidence type="ECO:0000256" key="4">
    <source>
        <dbReference type="ARBA" id="ARBA00023163"/>
    </source>
</evidence>
<dbReference type="Pfam" id="PF02909">
    <property type="entry name" value="TetR_C_1"/>
    <property type="match status" value="1"/>
</dbReference>
<dbReference type="InterPro" id="IPR036271">
    <property type="entry name" value="Tet_transcr_reg_TetR-rel_C_sf"/>
</dbReference>
<accession>A0A918E8S5</accession>
<dbReference type="InterPro" id="IPR009057">
    <property type="entry name" value="Homeodomain-like_sf"/>
</dbReference>
<evidence type="ECO:0000259" key="6">
    <source>
        <dbReference type="PROSITE" id="PS50977"/>
    </source>
</evidence>
<dbReference type="SUPFAM" id="SSF48498">
    <property type="entry name" value="Tetracyclin repressor-like, C-terminal domain"/>
    <property type="match status" value="1"/>
</dbReference>
<keyword evidence="3 5" id="KW-0238">DNA-binding</keyword>
<protein>
    <submittedName>
        <fullName evidence="7">TetR family transcriptional regulator</fullName>
    </submittedName>
</protein>
<dbReference type="Gene3D" id="1.10.357.10">
    <property type="entry name" value="Tetracycline Repressor, domain 2"/>
    <property type="match status" value="1"/>
</dbReference>
<dbReference type="EMBL" id="BMNK01000014">
    <property type="protein sequence ID" value="GGP13361.1"/>
    <property type="molecule type" value="Genomic_DNA"/>
</dbReference>
<keyword evidence="8" id="KW-1185">Reference proteome</keyword>
<dbReference type="GO" id="GO:0000976">
    <property type="term" value="F:transcription cis-regulatory region binding"/>
    <property type="evidence" value="ECO:0007669"/>
    <property type="project" value="TreeGrafter"/>
</dbReference>
<proteinExistence type="predicted"/>
<evidence type="ECO:0000256" key="5">
    <source>
        <dbReference type="PROSITE-ProRule" id="PRU00335"/>
    </source>
</evidence>
<dbReference type="Proteomes" id="UP000660745">
    <property type="component" value="Unassembled WGS sequence"/>
</dbReference>
<dbReference type="PRINTS" id="PR00400">
    <property type="entry name" value="TETREPRESSOR"/>
</dbReference>
<dbReference type="InterPro" id="IPR001647">
    <property type="entry name" value="HTH_TetR"/>
</dbReference>
<evidence type="ECO:0000256" key="1">
    <source>
        <dbReference type="ARBA" id="ARBA00022491"/>
    </source>
</evidence>
<name>A0A918E8S5_9ACTN</name>
<dbReference type="Pfam" id="PF00440">
    <property type="entry name" value="TetR_N"/>
    <property type="match status" value="1"/>
</dbReference>
<evidence type="ECO:0000256" key="3">
    <source>
        <dbReference type="ARBA" id="ARBA00023125"/>
    </source>
</evidence>
<dbReference type="GO" id="GO:0045892">
    <property type="term" value="P:negative regulation of DNA-templated transcription"/>
    <property type="evidence" value="ECO:0007669"/>
    <property type="project" value="InterPro"/>
</dbReference>
<dbReference type="RefSeq" id="WP_189142555.1">
    <property type="nucleotide sequence ID" value="NZ_BMNK01000014.1"/>
</dbReference>
<reference evidence="7" key="2">
    <citation type="submission" date="2020-09" db="EMBL/GenBank/DDBJ databases">
        <authorList>
            <person name="Sun Q."/>
            <person name="Zhou Y."/>
        </authorList>
    </citation>
    <scope>NUCLEOTIDE SEQUENCE</scope>
    <source>
        <strain evidence="7">CGMCC 4.7430</strain>
    </source>
</reference>
<dbReference type="SUPFAM" id="SSF46689">
    <property type="entry name" value="Homeodomain-like"/>
    <property type="match status" value="1"/>
</dbReference>
<evidence type="ECO:0000313" key="8">
    <source>
        <dbReference type="Proteomes" id="UP000660745"/>
    </source>
</evidence>
<dbReference type="GO" id="GO:0046677">
    <property type="term" value="P:response to antibiotic"/>
    <property type="evidence" value="ECO:0007669"/>
    <property type="project" value="InterPro"/>
</dbReference>
<keyword evidence="2" id="KW-0805">Transcription regulation</keyword>
<comment type="caution">
    <text evidence="7">The sequence shown here is derived from an EMBL/GenBank/DDBJ whole genome shotgun (WGS) entry which is preliminary data.</text>
</comment>
<dbReference type="AlphaFoldDB" id="A0A918E8S5"/>
<dbReference type="PRINTS" id="PR00455">
    <property type="entry name" value="HTHTETR"/>
</dbReference>
<keyword evidence="4" id="KW-0804">Transcription</keyword>
<dbReference type="GO" id="GO:0003700">
    <property type="term" value="F:DNA-binding transcription factor activity"/>
    <property type="evidence" value="ECO:0007669"/>
    <property type="project" value="TreeGrafter"/>
</dbReference>
<feature type="domain" description="HTH tetR-type" evidence="6">
    <location>
        <begin position="17"/>
        <end position="77"/>
    </location>
</feature>
<evidence type="ECO:0000313" key="7">
    <source>
        <dbReference type="EMBL" id="GGP13361.1"/>
    </source>
</evidence>
<dbReference type="PANTHER" id="PTHR30055:SF151">
    <property type="entry name" value="TRANSCRIPTIONAL REGULATORY PROTEIN"/>
    <property type="match status" value="1"/>
</dbReference>